<keyword evidence="2" id="KW-1185">Reference proteome</keyword>
<organism evidence="1 2">
    <name type="scientific">Syntrophotalea acetylenica</name>
    <name type="common">Pelobacter acetylenicus</name>
    <dbReference type="NCBI Taxonomy" id="29542"/>
    <lineage>
        <taxon>Bacteria</taxon>
        <taxon>Pseudomonadati</taxon>
        <taxon>Thermodesulfobacteriota</taxon>
        <taxon>Desulfuromonadia</taxon>
        <taxon>Desulfuromonadales</taxon>
        <taxon>Syntrophotaleaceae</taxon>
        <taxon>Syntrophotalea</taxon>
    </lineage>
</organism>
<dbReference type="EMBL" id="CP015518">
    <property type="protein sequence ID" value="APG24725.1"/>
    <property type="molecule type" value="Genomic_DNA"/>
</dbReference>
<dbReference type="SUPFAM" id="SSF48452">
    <property type="entry name" value="TPR-like"/>
    <property type="match status" value="2"/>
</dbReference>
<evidence type="ECO:0000313" key="2">
    <source>
        <dbReference type="Proteomes" id="UP000182264"/>
    </source>
</evidence>
<gene>
    <name evidence="1" type="ORF">A7E75_06555</name>
</gene>
<proteinExistence type="predicted"/>
<evidence type="ECO:0000313" key="1">
    <source>
        <dbReference type="EMBL" id="APG24725.1"/>
    </source>
</evidence>
<dbReference type="Pfam" id="PF13174">
    <property type="entry name" value="TPR_6"/>
    <property type="match status" value="1"/>
</dbReference>
<name>A0A1L3GFV8_SYNAC</name>
<reference evidence="1 2" key="1">
    <citation type="journal article" date="2017" name="Genome Announc.">
        <title>Complete Genome Sequences of Two Acetylene-Fermenting Pelobacter acetylenicus Strains.</title>
        <authorList>
            <person name="Sutton J.M."/>
            <person name="Baesman S.M."/>
            <person name="Fierst J.L."/>
            <person name="Poret-Peterson A.T."/>
            <person name="Oremland R.S."/>
            <person name="Dunlap D.S."/>
            <person name="Akob D.M."/>
        </authorList>
    </citation>
    <scope>NUCLEOTIDE SEQUENCE [LARGE SCALE GENOMIC DNA]</scope>
    <source>
        <strain evidence="1 2">DSM 3247</strain>
    </source>
</reference>
<dbReference type="Proteomes" id="UP000182264">
    <property type="component" value="Chromosome"/>
</dbReference>
<dbReference type="STRING" id="29542.A6070_00490"/>
<dbReference type="InterPro" id="IPR011990">
    <property type="entry name" value="TPR-like_helical_dom_sf"/>
</dbReference>
<sequence>MGLLTAVGSWYGYRAWQEKIPGTLLRRAEKLVEKQRYQRAISQLRSLHEHYPRTAAGAKALLLAGDIMLLHLHREQEALLAFLLVERDYPETPWCDAARRQVADIYKYHLKDYGRALVSYQKMLDSQMPQTDHIQYEIADTYFRMNNFEQARIEFEILLADYPQSKLVPQSLYQIGSSFFLEGKTDESEQVLNRLCREYPQNSFALEGFFTLAQVHEERGDLHKALQILEKLKGRYARKAILDQRSMHIRQRLKKKNKAI</sequence>
<dbReference type="KEGG" id="pace:A6070_00490"/>
<dbReference type="Pfam" id="PF13432">
    <property type="entry name" value="TPR_16"/>
    <property type="match status" value="1"/>
</dbReference>
<protein>
    <submittedName>
        <fullName evidence="1">Uncharacterized protein</fullName>
    </submittedName>
</protein>
<dbReference type="Gene3D" id="1.25.40.10">
    <property type="entry name" value="Tetratricopeptide repeat domain"/>
    <property type="match status" value="2"/>
</dbReference>
<accession>A0A1L3GFV8</accession>
<dbReference type="InterPro" id="IPR019734">
    <property type="entry name" value="TPR_rpt"/>
</dbReference>
<dbReference type="AlphaFoldDB" id="A0A1L3GFV8"/>